<dbReference type="Proteomes" id="UP001143463">
    <property type="component" value="Unassembled WGS sequence"/>
</dbReference>
<feature type="transmembrane region" description="Helical" evidence="1">
    <location>
        <begin position="322"/>
        <end position="344"/>
    </location>
</feature>
<feature type="transmembrane region" description="Helical" evidence="1">
    <location>
        <begin position="47"/>
        <end position="68"/>
    </location>
</feature>
<feature type="transmembrane region" description="Helical" evidence="1">
    <location>
        <begin position="89"/>
        <end position="115"/>
    </location>
</feature>
<evidence type="ECO:0000313" key="2">
    <source>
        <dbReference type="EMBL" id="GLL10982.1"/>
    </source>
</evidence>
<feature type="transmembrane region" description="Helical" evidence="1">
    <location>
        <begin position="227"/>
        <end position="254"/>
    </location>
</feature>
<feature type="transmembrane region" description="Helical" evidence="1">
    <location>
        <begin position="356"/>
        <end position="380"/>
    </location>
</feature>
<keyword evidence="1" id="KW-0472">Membrane</keyword>
<evidence type="ECO:0000256" key="1">
    <source>
        <dbReference type="SAM" id="Phobius"/>
    </source>
</evidence>
<evidence type="ECO:0008006" key="4">
    <source>
        <dbReference type="Google" id="ProtNLM"/>
    </source>
</evidence>
<proteinExistence type="predicted"/>
<keyword evidence="1" id="KW-0812">Transmembrane</keyword>
<reference evidence="2" key="1">
    <citation type="journal article" date="2014" name="Int. J. Syst. Evol. Microbiol.">
        <title>Complete genome sequence of Corynebacterium casei LMG S-19264T (=DSM 44701T), isolated from a smear-ripened cheese.</title>
        <authorList>
            <consortium name="US DOE Joint Genome Institute (JGI-PGF)"/>
            <person name="Walter F."/>
            <person name="Albersmeier A."/>
            <person name="Kalinowski J."/>
            <person name="Ruckert C."/>
        </authorList>
    </citation>
    <scope>NUCLEOTIDE SEQUENCE</scope>
    <source>
        <strain evidence="2">VKM Ac-1069</strain>
    </source>
</reference>
<gene>
    <name evidence="2" type="ORF">GCM10017577_21230</name>
</gene>
<name>A0A9W6KZF6_9PSEU</name>
<evidence type="ECO:0000313" key="3">
    <source>
        <dbReference type="Proteomes" id="UP001143463"/>
    </source>
</evidence>
<reference evidence="2" key="2">
    <citation type="submission" date="2023-01" db="EMBL/GenBank/DDBJ databases">
        <authorList>
            <person name="Sun Q."/>
            <person name="Evtushenko L."/>
        </authorList>
    </citation>
    <scope>NUCLEOTIDE SEQUENCE</scope>
    <source>
        <strain evidence="2">VKM Ac-1069</strain>
    </source>
</reference>
<feature type="transmembrane region" description="Helical" evidence="1">
    <location>
        <begin position="186"/>
        <end position="206"/>
    </location>
</feature>
<accession>A0A9W6KZF6</accession>
<dbReference type="AlphaFoldDB" id="A0A9W6KZF6"/>
<feature type="transmembrane region" description="Helical" evidence="1">
    <location>
        <begin position="21"/>
        <end position="41"/>
    </location>
</feature>
<keyword evidence="1" id="KW-1133">Transmembrane helix</keyword>
<comment type="caution">
    <text evidence="2">The sequence shown here is derived from an EMBL/GenBank/DDBJ whole genome shotgun (WGS) entry which is preliminary data.</text>
</comment>
<keyword evidence="3" id="KW-1185">Reference proteome</keyword>
<dbReference type="RefSeq" id="WP_156067506.1">
    <property type="nucleotide sequence ID" value="NZ_BAAAUZ010000079.1"/>
</dbReference>
<sequence>MSRDTSVKRHISYKRVGRLGLFALAPAIAAVSPLVTLPAITSAFGSGGWSAIAVGFSVGGAAATVIEMGWGLTGPQAAAAQYRTRTSNLIALSLATRCIVMPLVGTVAALVAFIASPSYPVVSLMAAVATSVGGLGFPWLYIGLNKPLLLLANDVAPRVLGSVSGALILGLGGKLVFVPIMQAVSALYIIAAGLVWSHLTLADLRSIDRFDFRRIFRLQLAAMSGRLASAVYIALPTTLVALVAPGSVAIFAAVDRVQRTLLNGLSALPNSMQSYVALAPPGQTRSRLYKTVLLNVAAGATAGVLLVVFATSVYSFLFSGTIHPTLFAVCSSALIITATCMSRATGGLVLVKLDRVGSVAISAVVGSIIGLTGIVLGGHLGGYEGALAAMALAELSVLATQTATLTRFRQLGTQLRTETSASR</sequence>
<feature type="transmembrane region" description="Helical" evidence="1">
    <location>
        <begin position="292"/>
        <end position="316"/>
    </location>
</feature>
<dbReference type="EMBL" id="BSFQ01000006">
    <property type="protein sequence ID" value="GLL10982.1"/>
    <property type="molecule type" value="Genomic_DNA"/>
</dbReference>
<feature type="transmembrane region" description="Helical" evidence="1">
    <location>
        <begin position="121"/>
        <end position="143"/>
    </location>
</feature>
<organism evidence="2 3">
    <name type="scientific">Pseudonocardia halophobica</name>
    <dbReference type="NCBI Taxonomy" id="29401"/>
    <lineage>
        <taxon>Bacteria</taxon>
        <taxon>Bacillati</taxon>
        <taxon>Actinomycetota</taxon>
        <taxon>Actinomycetes</taxon>
        <taxon>Pseudonocardiales</taxon>
        <taxon>Pseudonocardiaceae</taxon>
        <taxon>Pseudonocardia</taxon>
    </lineage>
</organism>
<protein>
    <recommendedName>
        <fullName evidence="4">O-antigen/teichoic acid export membrane protein</fullName>
    </recommendedName>
</protein>